<dbReference type="EMBL" id="JAPUFD010000001">
    <property type="protein sequence ID" value="MDI1485118.1"/>
    <property type="molecule type" value="Genomic_DNA"/>
</dbReference>
<dbReference type="PANTHER" id="PTHR10788:SF106">
    <property type="entry name" value="BCDNA.GH08860"/>
    <property type="match status" value="1"/>
</dbReference>
<dbReference type="AlphaFoldDB" id="A0AA43TQZ4"/>
<name>A0AA43TQZ4_9LECA</name>
<dbReference type="GO" id="GO:0003825">
    <property type="term" value="F:alpha,alpha-trehalose-phosphate synthase (UDP-forming) activity"/>
    <property type="evidence" value="ECO:0007669"/>
    <property type="project" value="TreeGrafter"/>
</dbReference>
<dbReference type="GO" id="GO:0005829">
    <property type="term" value="C:cytosol"/>
    <property type="evidence" value="ECO:0007669"/>
    <property type="project" value="TreeGrafter"/>
</dbReference>
<dbReference type="GO" id="GO:0005946">
    <property type="term" value="C:alpha,alpha-trehalose-phosphate synthase complex (UDP-forming)"/>
    <property type="evidence" value="ECO:0007669"/>
    <property type="project" value="TreeGrafter"/>
</dbReference>
<dbReference type="Proteomes" id="UP001161017">
    <property type="component" value="Unassembled WGS sequence"/>
</dbReference>
<accession>A0AA43TQZ4</accession>
<dbReference type="Pfam" id="PF00982">
    <property type="entry name" value="Glyco_transf_20"/>
    <property type="match status" value="2"/>
</dbReference>
<dbReference type="Gene3D" id="3.40.50.2000">
    <property type="entry name" value="Glycogen Phosphorylase B"/>
    <property type="match status" value="2"/>
</dbReference>
<dbReference type="GO" id="GO:0005992">
    <property type="term" value="P:trehalose biosynthetic process"/>
    <property type="evidence" value="ECO:0007669"/>
    <property type="project" value="InterPro"/>
</dbReference>
<sequence length="525" mass="59476">MAPMLATPKPTSRLLLASNRLPVTVTRNETEEYEFAEGTGGLVSGLRGLSKSTQFLWYGWPGIEVSGGETAPLAAKLKERFGAVPVYLDDNQADLYYNGFSNGILWPLLHYHPGEITFTEDSWQAYKNVNRKFAQAIARDVEDGDLVWVHDYHLMLLPEMLRDEVGSDKTIKIGFFLHTPFPSSELYRILPVRNEILSGLLHSDLIGLHTNDYARHFLSSCSIVLGLQTLTRTVTYKDRTVNVGAFPIGIEPKRFIKTLATDPVRERIAELESEFEGKKVMVGVDRLDYIKGIPQKLRAFEIFLNDHPECVGSVVLIQIAVPTRGDVEEYQNLRALVNELIGRINGRFGKTLPISTTWNGGKPSAHTLIISVGTFEYMPIHFMHQSVPFQELLALYAISEVCIVSSTRDGMNLVSFEYIACQRERHGSLILSEFAGSAKSLSGSIVVNPWNVYEMARAIDIAYHMPEEERRERFDKMNDHVQKFTSAFWGKSFIDTLTKIGNESLMEERLWMNPKERNIDWQGYD</sequence>
<evidence type="ECO:0000313" key="1">
    <source>
        <dbReference type="EMBL" id="MDI1485118.1"/>
    </source>
</evidence>
<dbReference type="PANTHER" id="PTHR10788">
    <property type="entry name" value="TREHALOSE-6-PHOSPHATE SYNTHASE"/>
    <property type="match status" value="1"/>
</dbReference>
<reference evidence="1" key="1">
    <citation type="journal article" date="2023" name="Genome Biol. Evol.">
        <title>First Whole Genome Sequence and Flow Cytometry Genome Size Data for the Lichen-Forming Fungus Ramalina farinacea (Ascomycota).</title>
        <authorList>
            <person name="Llewellyn T."/>
            <person name="Mian S."/>
            <person name="Hill R."/>
            <person name="Leitch I.J."/>
            <person name="Gaya E."/>
        </authorList>
    </citation>
    <scope>NUCLEOTIDE SEQUENCE</scope>
    <source>
        <strain evidence="1">LIQ254RAFAR</strain>
    </source>
</reference>
<protein>
    <submittedName>
        <fullName evidence="1">Trehalose-6-P synthase/phosphatase complex synthase subunit</fullName>
    </submittedName>
</protein>
<gene>
    <name evidence="1" type="primary">TPS1</name>
    <name evidence="1" type="ORF">OHK93_000253</name>
</gene>
<comment type="caution">
    <text evidence="1">The sequence shown here is derived from an EMBL/GenBank/DDBJ whole genome shotgun (WGS) entry which is preliminary data.</text>
</comment>
<dbReference type="SUPFAM" id="SSF53756">
    <property type="entry name" value="UDP-Glycosyltransferase/glycogen phosphorylase"/>
    <property type="match status" value="1"/>
</dbReference>
<dbReference type="FunFam" id="3.40.50.2000:FF:000035">
    <property type="entry name" value="Trehalose-6-phosphate synthase"/>
    <property type="match status" value="1"/>
</dbReference>
<dbReference type="GO" id="GO:0034605">
    <property type="term" value="P:cellular response to heat"/>
    <property type="evidence" value="ECO:0007669"/>
    <property type="project" value="TreeGrafter"/>
</dbReference>
<proteinExistence type="predicted"/>
<dbReference type="InterPro" id="IPR001830">
    <property type="entry name" value="Glyco_trans_20"/>
</dbReference>
<dbReference type="CDD" id="cd03788">
    <property type="entry name" value="GT20_TPS"/>
    <property type="match status" value="1"/>
</dbReference>
<organism evidence="1 2">
    <name type="scientific">Ramalina farinacea</name>
    <dbReference type="NCBI Taxonomy" id="258253"/>
    <lineage>
        <taxon>Eukaryota</taxon>
        <taxon>Fungi</taxon>
        <taxon>Dikarya</taxon>
        <taxon>Ascomycota</taxon>
        <taxon>Pezizomycotina</taxon>
        <taxon>Lecanoromycetes</taxon>
        <taxon>OSLEUM clade</taxon>
        <taxon>Lecanoromycetidae</taxon>
        <taxon>Lecanorales</taxon>
        <taxon>Lecanorineae</taxon>
        <taxon>Ramalinaceae</taxon>
        <taxon>Ramalina</taxon>
    </lineage>
</organism>
<dbReference type="GO" id="GO:0004805">
    <property type="term" value="F:trehalose-phosphatase activity"/>
    <property type="evidence" value="ECO:0007669"/>
    <property type="project" value="TreeGrafter"/>
</dbReference>
<evidence type="ECO:0000313" key="2">
    <source>
        <dbReference type="Proteomes" id="UP001161017"/>
    </source>
</evidence>
<keyword evidence="2" id="KW-1185">Reference proteome</keyword>